<dbReference type="PANTHER" id="PTHR30289:SF1">
    <property type="entry name" value="PEBP (PHOSPHATIDYLETHANOLAMINE-BINDING PROTEIN) FAMILY PROTEIN"/>
    <property type="match status" value="1"/>
</dbReference>
<reference evidence="2 3" key="1">
    <citation type="submission" date="2022-09" db="EMBL/GenBank/DDBJ databases">
        <title>Xylan utilization by haloarchaea-nanohaloarchaea associations.</title>
        <authorList>
            <person name="Yakimov M."/>
        </authorList>
    </citation>
    <scope>NUCLEOTIDE SEQUENCE [LARGE SCALE GENOMIC DNA]</scope>
    <source>
        <strain evidence="2 3">SVXNc</strain>
    </source>
</reference>
<accession>A0ABY8CHF2</accession>
<dbReference type="Gene3D" id="3.90.280.10">
    <property type="entry name" value="PEBP-like"/>
    <property type="match status" value="1"/>
</dbReference>
<name>A0ABY8CHF2_9ARCH</name>
<gene>
    <name evidence="2" type="ORF">SVXNc_0945</name>
</gene>
<dbReference type="InterPro" id="IPR005247">
    <property type="entry name" value="YbhB_YbcL/LppC-like"/>
</dbReference>
<dbReference type="InterPro" id="IPR008914">
    <property type="entry name" value="PEBP"/>
</dbReference>
<dbReference type="NCBIfam" id="TIGR00481">
    <property type="entry name" value="YbhB/YbcL family Raf kinase inhibitor-like protein"/>
    <property type="match status" value="1"/>
</dbReference>
<evidence type="ECO:0000313" key="3">
    <source>
        <dbReference type="Proteomes" id="UP001218034"/>
    </source>
</evidence>
<dbReference type="RefSeq" id="WP_347721774.1">
    <property type="nucleotide sequence ID" value="NZ_CP104395.1"/>
</dbReference>
<proteinExistence type="predicted"/>
<dbReference type="EMBL" id="CP104395">
    <property type="protein sequence ID" value="WEL19945.1"/>
    <property type="molecule type" value="Genomic_DNA"/>
</dbReference>
<dbReference type="CDD" id="cd00865">
    <property type="entry name" value="PEBP_bact_arch"/>
    <property type="match status" value="1"/>
</dbReference>
<dbReference type="Proteomes" id="UP001218034">
    <property type="component" value="Chromosome"/>
</dbReference>
<evidence type="ECO:0000256" key="1">
    <source>
        <dbReference type="SAM" id="MobiDB-lite"/>
    </source>
</evidence>
<dbReference type="GeneID" id="90590383"/>
<dbReference type="InterPro" id="IPR036610">
    <property type="entry name" value="PEBP-like_sf"/>
</dbReference>
<feature type="region of interest" description="Disordered" evidence="1">
    <location>
        <begin position="72"/>
        <end position="99"/>
    </location>
</feature>
<dbReference type="Pfam" id="PF01161">
    <property type="entry name" value="PBP"/>
    <property type="match status" value="1"/>
</dbReference>
<sequence>MKLNAPELGDENELKEKHGYMGENVNPALQIEDVPEKANALALVFEDPDAQEMAGKTWLHWLVWNIPADTGRIESDESPGIEGTTDFKKTGYNGPNPPDGEHEVVFKLYALNEELDLQEEATLDEFEEAIGGKVVVKTELKAVYPYDHIVRD</sequence>
<evidence type="ECO:0000313" key="2">
    <source>
        <dbReference type="EMBL" id="WEL19945.1"/>
    </source>
</evidence>
<protein>
    <submittedName>
        <fullName evidence="2">Phospholipid-binding protein</fullName>
    </submittedName>
</protein>
<dbReference type="PANTHER" id="PTHR30289">
    <property type="entry name" value="UNCHARACTERIZED PROTEIN YBCL-RELATED"/>
    <property type="match status" value="1"/>
</dbReference>
<keyword evidence="3" id="KW-1185">Reference proteome</keyword>
<dbReference type="SUPFAM" id="SSF49777">
    <property type="entry name" value="PEBP-like"/>
    <property type="match status" value="1"/>
</dbReference>
<organism evidence="2 3">
    <name type="scientific">Candidatus Nanohalococcus occultus</name>
    <dbReference type="NCBI Taxonomy" id="2978047"/>
    <lineage>
        <taxon>Archaea</taxon>
        <taxon>Candidatus Nanohalarchaeota</taxon>
        <taxon>Candidatus Nanohalarchaeota incertae sedis</taxon>
        <taxon>Candidatus Nanohalococcus</taxon>
    </lineage>
</organism>